<dbReference type="InterPro" id="IPR009097">
    <property type="entry name" value="Cyclic_Pdiesterase"/>
</dbReference>
<dbReference type="OrthoDB" id="5125415at2"/>
<reference evidence="1 2" key="1">
    <citation type="submission" date="2019-03" db="EMBL/GenBank/DDBJ databases">
        <title>Genomics of glacier-inhabiting Cryobacterium strains.</title>
        <authorList>
            <person name="Liu Q."/>
            <person name="Xin Y.-H."/>
        </authorList>
    </citation>
    <scope>NUCLEOTIDE SEQUENCE [LARGE SCALE GENOMIC DNA]</scope>
    <source>
        <strain evidence="1 2">Hh14</strain>
    </source>
</reference>
<dbReference type="Gene3D" id="3.90.1140.10">
    <property type="entry name" value="Cyclic phosphodiesterase"/>
    <property type="match status" value="1"/>
</dbReference>
<dbReference type="EMBL" id="SOHE01000053">
    <property type="protein sequence ID" value="TFD48929.1"/>
    <property type="molecule type" value="Genomic_DNA"/>
</dbReference>
<organism evidence="1 2">
    <name type="scientific">Cryobacterium frigoriphilum</name>
    <dbReference type="NCBI Taxonomy" id="1259150"/>
    <lineage>
        <taxon>Bacteria</taxon>
        <taxon>Bacillati</taxon>
        <taxon>Actinomycetota</taxon>
        <taxon>Actinomycetes</taxon>
        <taxon>Micrococcales</taxon>
        <taxon>Microbacteriaceae</taxon>
        <taxon>Cryobacterium</taxon>
    </lineage>
</organism>
<dbReference type="Proteomes" id="UP000297447">
    <property type="component" value="Unassembled WGS sequence"/>
</dbReference>
<dbReference type="SUPFAM" id="SSF55144">
    <property type="entry name" value="LigT-like"/>
    <property type="match status" value="1"/>
</dbReference>
<gene>
    <name evidence="1" type="ORF">E3T55_12870</name>
</gene>
<evidence type="ECO:0000313" key="1">
    <source>
        <dbReference type="EMBL" id="TFD48929.1"/>
    </source>
</evidence>
<dbReference type="AlphaFoldDB" id="A0A4R8ZYZ6"/>
<evidence type="ECO:0008006" key="3">
    <source>
        <dbReference type="Google" id="ProtNLM"/>
    </source>
</evidence>
<name>A0A4R8ZYZ6_9MICO</name>
<evidence type="ECO:0000313" key="2">
    <source>
        <dbReference type="Proteomes" id="UP000297447"/>
    </source>
</evidence>
<comment type="caution">
    <text evidence="1">The sequence shown here is derived from an EMBL/GenBank/DDBJ whole genome shotgun (WGS) entry which is preliminary data.</text>
</comment>
<accession>A0A4R8ZYZ6</accession>
<sequence>MKAPRVSTFCASRARETQKILTRDGSTRVVVVVPLSPLVTGDTFAVAEWPLHVTVVAPFHTEHTPGEVAAVIAEVAAAQTVITARADVEARFGRRHDIPVTLVVPDPGLTLLHDRLVDALRPLAARPHEPAFTGPEFRAHVTIKGGRRVTDGDELTLAQLALVDMAPRADAAGRAVLATVALRPFP</sequence>
<dbReference type="Pfam" id="PF13563">
    <property type="entry name" value="2_5_RNA_ligase2"/>
    <property type="match status" value="1"/>
</dbReference>
<proteinExistence type="predicted"/>
<keyword evidence="2" id="KW-1185">Reference proteome</keyword>
<protein>
    <recommendedName>
        <fullName evidence="3">2'-5' RNA ligase family protein</fullName>
    </recommendedName>
</protein>